<dbReference type="Gene3D" id="3.30.565.10">
    <property type="entry name" value="Histidine kinase-like ATPase, C-terminal domain"/>
    <property type="match status" value="1"/>
</dbReference>
<keyword evidence="4" id="KW-1185">Reference proteome</keyword>
<proteinExistence type="predicted"/>
<dbReference type="AlphaFoldDB" id="A0A081C3N0"/>
<keyword evidence="3" id="KW-0418">Kinase</keyword>
<dbReference type="Proteomes" id="UP000030661">
    <property type="component" value="Unassembled WGS sequence"/>
</dbReference>
<evidence type="ECO:0000259" key="2">
    <source>
        <dbReference type="Pfam" id="PF13581"/>
    </source>
</evidence>
<reference evidence="3" key="1">
    <citation type="journal article" date="2015" name="PeerJ">
        <title>First genomic representation of candidate bacterial phylum KSB3 points to enhanced environmental sensing as a trigger of wastewater bulking.</title>
        <authorList>
            <person name="Sekiguchi Y."/>
            <person name="Ohashi A."/>
            <person name="Parks D.H."/>
            <person name="Yamauchi T."/>
            <person name="Tyson G.W."/>
            <person name="Hugenholtz P."/>
        </authorList>
    </citation>
    <scope>NUCLEOTIDE SEQUENCE [LARGE SCALE GENOMIC DNA]</scope>
</reference>
<keyword evidence="1 3" id="KW-0723">Serine/threonine-protein kinase</keyword>
<dbReference type="PANTHER" id="PTHR35526:SF6">
    <property type="entry name" value="SLR1861 PROTEIN"/>
    <property type="match status" value="1"/>
</dbReference>
<dbReference type="SUPFAM" id="SSF55874">
    <property type="entry name" value="ATPase domain of HSP90 chaperone/DNA topoisomerase II/histidine kinase"/>
    <property type="match status" value="1"/>
</dbReference>
<evidence type="ECO:0000256" key="1">
    <source>
        <dbReference type="ARBA" id="ARBA00022527"/>
    </source>
</evidence>
<dbReference type="InterPro" id="IPR050267">
    <property type="entry name" value="Anti-sigma-factor_SerPK"/>
</dbReference>
<protein>
    <submittedName>
        <fullName evidence="3">Putative anti-sigma regulatory factor, serine/threonine protein kinase</fullName>
    </submittedName>
</protein>
<sequence length="142" mass="16209">MKRSNTFKIIIPAELQHLSQVLNTVGAFARQAGATEEKLGQIELVLEELLVNIINYAYPEGQGTIEIRYRHSHQARLRLEIFDRGIPFDPLSIPEVDTQLPLDDRPIGGLGIFLIRNMVESIHYRRENDKNVLTVYISLNAE</sequence>
<keyword evidence="3" id="KW-0808">Transferase</keyword>
<dbReference type="CDD" id="cd16936">
    <property type="entry name" value="HATPase_RsbW-like"/>
    <property type="match status" value="1"/>
</dbReference>
<feature type="domain" description="Histidine kinase/HSP90-like ATPase" evidence="2">
    <location>
        <begin position="11"/>
        <end position="135"/>
    </location>
</feature>
<dbReference type="Pfam" id="PF13581">
    <property type="entry name" value="HATPase_c_2"/>
    <property type="match status" value="1"/>
</dbReference>
<dbReference type="EMBL" id="DF820469">
    <property type="protein sequence ID" value="GAK59185.1"/>
    <property type="molecule type" value="Genomic_DNA"/>
</dbReference>
<dbReference type="GO" id="GO:0004674">
    <property type="term" value="F:protein serine/threonine kinase activity"/>
    <property type="evidence" value="ECO:0007669"/>
    <property type="project" value="UniProtKB-KW"/>
</dbReference>
<name>A0A081C3N0_VECG1</name>
<dbReference type="STRING" id="1499967.U27_06162"/>
<dbReference type="eggNOG" id="COG2172">
    <property type="taxonomic scope" value="Bacteria"/>
</dbReference>
<organism evidence="3">
    <name type="scientific">Vecturithrix granuli</name>
    <dbReference type="NCBI Taxonomy" id="1499967"/>
    <lineage>
        <taxon>Bacteria</taxon>
        <taxon>Candidatus Moduliflexota</taxon>
        <taxon>Candidatus Vecturitrichia</taxon>
        <taxon>Candidatus Vecturitrichales</taxon>
        <taxon>Candidatus Vecturitrichaceae</taxon>
        <taxon>Candidatus Vecturithrix</taxon>
    </lineage>
</organism>
<dbReference type="InterPro" id="IPR036890">
    <property type="entry name" value="HATPase_C_sf"/>
</dbReference>
<dbReference type="InterPro" id="IPR003594">
    <property type="entry name" value="HATPase_dom"/>
</dbReference>
<evidence type="ECO:0000313" key="3">
    <source>
        <dbReference type="EMBL" id="GAK59185.1"/>
    </source>
</evidence>
<evidence type="ECO:0000313" key="4">
    <source>
        <dbReference type="Proteomes" id="UP000030661"/>
    </source>
</evidence>
<gene>
    <name evidence="3" type="ORF">U27_06162</name>
</gene>
<dbReference type="PANTHER" id="PTHR35526">
    <property type="entry name" value="ANTI-SIGMA-F FACTOR RSBW-RELATED"/>
    <property type="match status" value="1"/>
</dbReference>
<accession>A0A081C3N0</accession>
<dbReference type="HOGENOM" id="CLU_090336_24_2_0"/>